<sequence length="125" mass="14370">MNLNQTSPHTPIPGGGGAFTAVFHDSLRLFRLDDLRHRLIPLYRYDPTEDLGLGDCEEEELAVRRLKEPLFLKITHALIAWQFNSHLFPTGTLEPGRKALPLICLWYTQKIKWKEVTKTVYVAVI</sequence>
<proteinExistence type="predicted"/>
<dbReference type="AlphaFoldDB" id="A0A3B5K284"/>
<dbReference type="Proteomes" id="UP000005226">
    <property type="component" value="Chromosome 9"/>
</dbReference>
<name>A0A3B5K284_TAKRU</name>
<dbReference type="Ensembl" id="ENSTRUT00000049399.2">
    <property type="protein sequence ID" value="ENSTRUP00000049486.2"/>
    <property type="gene ID" value="ENSTRUG00000024283.2"/>
</dbReference>
<protein>
    <submittedName>
        <fullName evidence="1">Uncharacterized protein</fullName>
    </submittedName>
</protein>
<reference evidence="1" key="3">
    <citation type="submission" date="2025-09" db="UniProtKB">
        <authorList>
            <consortium name="Ensembl"/>
        </authorList>
    </citation>
    <scope>IDENTIFICATION</scope>
</reference>
<keyword evidence="2" id="KW-1185">Reference proteome</keyword>
<evidence type="ECO:0000313" key="1">
    <source>
        <dbReference type="Ensembl" id="ENSTRUP00000049486.2"/>
    </source>
</evidence>
<reference evidence="1 2" key="1">
    <citation type="journal article" date="2011" name="Genome Biol. Evol.">
        <title>Integration of the genetic map and genome assembly of fugu facilitates insights into distinct features of genome evolution in teleosts and mammals.</title>
        <authorList>
            <person name="Kai W."/>
            <person name="Kikuchi K."/>
            <person name="Tohari S."/>
            <person name="Chew A.K."/>
            <person name="Tay A."/>
            <person name="Fujiwara A."/>
            <person name="Hosoya S."/>
            <person name="Suetake H."/>
            <person name="Naruse K."/>
            <person name="Brenner S."/>
            <person name="Suzuki Y."/>
            <person name="Venkatesh B."/>
        </authorList>
    </citation>
    <scope>NUCLEOTIDE SEQUENCE [LARGE SCALE GENOMIC DNA]</scope>
</reference>
<reference evidence="1" key="2">
    <citation type="submission" date="2025-08" db="UniProtKB">
        <authorList>
            <consortium name="Ensembl"/>
        </authorList>
    </citation>
    <scope>IDENTIFICATION</scope>
</reference>
<evidence type="ECO:0000313" key="2">
    <source>
        <dbReference type="Proteomes" id="UP000005226"/>
    </source>
</evidence>
<organism evidence="1 2">
    <name type="scientific">Takifugu rubripes</name>
    <name type="common">Japanese pufferfish</name>
    <name type="synonym">Fugu rubripes</name>
    <dbReference type="NCBI Taxonomy" id="31033"/>
    <lineage>
        <taxon>Eukaryota</taxon>
        <taxon>Metazoa</taxon>
        <taxon>Chordata</taxon>
        <taxon>Craniata</taxon>
        <taxon>Vertebrata</taxon>
        <taxon>Euteleostomi</taxon>
        <taxon>Actinopterygii</taxon>
        <taxon>Neopterygii</taxon>
        <taxon>Teleostei</taxon>
        <taxon>Neoteleostei</taxon>
        <taxon>Acanthomorphata</taxon>
        <taxon>Eupercaria</taxon>
        <taxon>Tetraodontiformes</taxon>
        <taxon>Tetradontoidea</taxon>
        <taxon>Tetraodontidae</taxon>
        <taxon>Takifugu</taxon>
    </lineage>
</organism>
<accession>A0A3B5K284</accession>
<dbReference type="InParanoid" id="A0A3B5K284"/>